<accession>A0ABW2YLB3</accession>
<feature type="domain" description="Uracil-DNA glycosylase-like" evidence="1">
    <location>
        <begin position="29"/>
        <end position="186"/>
    </location>
</feature>
<dbReference type="EMBL" id="JBHTIH010000003">
    <property type="protein sequence ID" value="MFD0739113.1"/>
    <property type="molecule type" value="Genomic_DNA"/>
</dbReference>
<dbReference type="InterPro" id="IPR005122">
    <property type="entry name" value="Uracil-DNA_glycosylase-like"/>
</dbReference>
<organism evidence="2 3">
    <name type="scientific">Lysobacter koreensis</name>
    <dbReference type="NCBI Taxonomy" id="266122"/>
    <lineage>
        <taxon>Bacteria</taxon>
        <taxon>Pseudomonadati</taxon>
        <taxon>Pseudomonadota</taxon>
        <taxon>Gammaproteobacteria</taxon>
        <taxon>Lysobacterales</taxon>
        <taxon>Lysobacteraceae</taxon>
        <taxon>Lysobacter</taxon>
    </lineage>
</organism>
<dbReference type="RefSeq" id="WP_386812124.1">
    <property type="nucleotide sequence ID" value="NZ_JBHTIH010000003.1"/>
</dbReference>
<dbReference type="SMART" id="SM00986">
    <property type="entry name" value="UDG"/>
    <property type="match status" value="1"/>
</dbReference>
<dbReference type="Gene3D" id="3.40.470.10">
    <property type="entry name" value="Uracil-DNA glycosylase-like domain"/>
    <property type="match status" value="1"/>
</dbReference>
<dbReference type="CDD" id="cd10033">
    <property type="entry name" value="UDG_like"/>
    <property type="match status" value="1"/>
</dbReference>
<name>A0ABW2YLB3_9GAMM</name>
<dbReference type="InterPro" id="IPR036895">
    <property type="entry name" value="Uracil-DNA_glycosylase-like_sf"/>
</dbReference>
<evidence type="ECO:0000313" key="2">
    <source>
        <dbReference type="EMBL" id="MFD0739113.1"/>
    </source>
</evidence>
<comment type="caution">
    <text evidence="2">The sequence shown here is derived from an EMBL/GenBank/DDBJ whole genome shotgun (WGS) entry which is preliminary data.</text>
</comment>
<dbReference type="PANTHER" id="PTHR42160:SF1">
    <property type="entry name" value="URACIL-DNA GLYCOSYLASE SUPERFAMILY PROTEIN"/>
    <property type="match status" value="1"/>
</dbReference>
<reference evidence="3" key="1">
    <citation type="journal article" date="2019" name="Int. J. Syst. Evol. Microbiol.">
        <title>The Global Catalogue of Microorganisms (GCM) 10K type strain sequencing project: providing services to taxonomists for standard genome sequencing and annotation.</title>
        <authorList>
            <consortium name="The Broad Institute Genomics Platform"/>
            <consortium name="The Broad Institute Genome Sequencing Center for Infectious Disease"/>
            <person name="Wu L."/>
            <person name="Ma J."/>
        </authorList>
    </citation>
    <scope>NUCLEOTIDE SEQUENCE [LARGE SCALE GENOMIC DNA]</scope>
    <source>
        <strain evidence="3">CCUG 55491</strain>
    </source>
</reference>
<protein>
    <submittedName>
        <fullName evidence="2">Uracil-DNA glycosylase family protein</fullName>
    </submittedName>
</protein>
<gene>
    <name evidence="2" type="ORF">ACFQZQ_07445</name>
</gene>
<evidence type="ECO:0000259" key="1">
    <source>
        <dbReference type="SMART" id="SM00986"/>
    </source>
</evidence>
<keyword evidence="3" id="KW-1185">Reference proteome</keyword>
<dbReference type="SUPFAM" id="SSF52141">
    <property type="entry name" value="Uracil-DNA glycosylase-like"/>
    <property type="match status" value="1"/>
</dbReference>
<dbReference type="Proteomes" id="UP001597090">
    <property type="component" value="Unassembled WGS sequence"/>
</dbReference>
<proteinExistence type="predicted"/>
<evidence type="ECO:0000313" key="3">
    <source>
        <dbReference type="Proteomes" id="UP001597090"/>
    </source>
</evidence>
<dbReference type="Pfam" id="PF03167">
    <property type="entry name" value="UDG"/>
    <property type="match status" value="1"/>
</dbReference>
<sequence length="195" mass="21921">MSTPLDDLLVQIRACRLCAAQLPLGPRPVLRAGSGARLLVVGQAPGTRVHASGVPWDDASGKRLREWLQMDAVTFYDASRVAIVPMGFCYPGRGSSGDAPPRPECRATWHPRLLPLLPDVELTLLVGQYAQAYFLHERRKPTLGETVRAWRDYLPRYLPLPHPSPRNVAWFKRNPWFGDEVLPVLRERVRALSVQ</sequence>
<dbReference type="SMART" id="SM00987">
    <property type="entry name" value="UreE_C"/>
    <property type="match status" value="1"/>
</dbReference>
<dbReference type="PANTHER" id="PTHR42160">
    <property type="entry name" value="URACIL-DNA GLYCOSYLASE SUPERFAMILY PROTEIN"/>
    <property type="match status" value="1"/>
</dbReference>
<dbReference type="InterPro" id="IPR047124">
    <property type="entry name" value="HI_0220.2"/>
</dbReference>